<evidence type="ECO:0000256" key="1">
    <source>
        <dbReference type="SAM" id="MobiDB-lite"/>
    </source>
</evidence>
<dbReference type="CDD" id="cd00085">
    <property type="entry name" value="HNHc"/>
    <property type="match status" value="1"/>
</dbReference>
<dbReference type="Proteomes" id="UP000094243">
    <property type="component" value="Unassembled WGS sequence"/>
</dbReference>
<feature type="compositionally biased region" description="Pro residues" evidence="1">
    <location>
        <begin position="476"/>
        <end position="486"/>
    </location>
</feature>
<comment type="caution">
    <text evidence="3">The sequence shown here is derived from an EMBL/GenBank/DDBJ whole genome shotgun (WGS) entry which is preliminary data.</text>
</comment>
<organism evidence="3 4">
    <name type="scientific">Mycolicibacterium holsaticum</name>
    <dbReference type="NCBI Taxonomy" id="152142"/>
    <lineage>
        <taxon>Bacteria</taxon>
        <taxon>Bacillati</taxon>
        <taxon>Actinomycetota</taxon>
        <taxon>Actinomycetes</taxon>
        <taxon>Mycobacteriales</taxon>
        <taxon>Mycobacteriaceae</taxon>
        <taxon>Mycolicibacterium</taxon>
    </lineage>
</organism>
<dbReference type="InterPro" id="IPR003870">
    <property type="entry name" value="DUF222"/>
</dbReference>
<evidence type="ECO:0000313" key="3">
    <source>
        <dbReference type="EMBL" id="ODQ95223.1"/>
    </source>
</evidence>
<name>A0A1E3RZ58_9MYCO</name>
<evidence type="ECO:0000259" key="2">
    <source>
        <dbReference type="SMART" id="SM00507"/>
    </source>
</evidence>
<dbReference type="AlphaFoldDB" id="A0A1E3RZ58"/>
<evidence type="ECO:0000313" key="4">
    <source>
        <dbReference type="Proteomes" id="UP000094243"/>
    </source>
</evidence>
<dbReference type="SMART" id="SM00507">
    <property type="entry name" value="HNHc"/>
    <property type="match status" value="1"/>
</dbReference>
<feature type="region of interest" description="Disordered" evidence="1">
    <location>
        <begin position="273"/>
        <end position="328"/>
    </location>
</feature>
<feature type="compositionally biased region" description="Basic and acidic residues" evidence="1">
    <location>
        <begin position="282"/>
        <end position="292"/>
    </location>
</feature>
<feature type="compositionally biased region" description="Low complexity" evidence="1">
    <location>
        <begin position="293"/>
        <end position="302"/>
    </location>
</feature>
<feature type="compositionally biased region" description="Basic and acidic residues" evidence="1">
    <location>
        <begin position="500"/>
        <end position="514"/>
    </location>
</feature>
<gene>
    <name evidence="3" type="ORF">BHQ17_06055</name>
</gene>
<sequence length="523" mass="56656">MFGSKFRSVEEADLIAEIQACTRAEAMTAARRLAATGELAARSRESYEEREHWVADGWNCAAAEVAAAMGIGRYRAGQQMAIGLALRNRLPKVAALFSEGLISADVISTITWRTHLVRDGESLARVDAEIAQRATNWGALGQQRLELAVDAVVETHDPDARRRYRDAAQNCDVQVGKPDDATGTASLYGRLDATDAKLLMQCLEQMLAGICDGDPRNAGQRRAAALGALAAGADRLTCQCGSPQCPWINKDDPRAARFVIHVLADTVPTAETPAEITAGLSRDTHTDAEPEGRAAAAEAPAAEEPPPKVEPTPPQAKSKANLWAPNQPDKPATAAVIVGGGVIPPALLAELVANGAKVQSVYRPDGADPEPRYRPSRACERFVRLRDMTCRFPGCDRPAEYCDLDHTTPYPDGPTHPSNIKCVCRFHHLLKTFCGWSDQQGPDGTIIWTAPSGHTYRTHPTSKLYFPHWDTATADLPPPANAPPPSAQRALKMPRRRRTRAAENEARITAERKLNATAPQPDF</sequence>
<dbReference type="InterPro" id="IPR003615">
    <property type="entry name" value="HNH_nuc"/>
</dbReference>
<feature type="region of interest" description="Disordered" evidence="1">
    <location>
        <begin position="472"/>
        <end position="523"/>
    </location>
</feature>
<dbReference type="Pfam" id="PF02720">
    <property type="entry name" value="DUF222"/>
    <property type="match status" value="1"/>
</dbReference>
<protein>
    <recommendedName>
        <fullName evidence="2">HNH nuclease domain-containing protein</fullName>
    </recommendedName>
</protein>
<dbReference type="EMBL" id="MIGZ01000023">
    <property type="protein sequence ID" value="ODQ95223.1"/>
    <property type="molecule type" value="Genomic_DNA"/>
</dbReference>
<feature type="domain" description="HNH nuclease" evidence="2">
    <location>
        <begin position="378"/>
        <end position="429"/>
    </location>
</feature>
<keyword evidence="4" id="KW-1185">Reference proteome</keyword>
<proteinExistence type="predicted"/>
<reference evidence="4" key="1">
    <citation type="submission" date="2016-09" db="EMBL/GenBank/DDBJ databases">
        <authorList>
            <person name="Greninger A.L."/>
            <person name="Jerome K.R."/>
            <person name="Mcnair B."/>
            <person name="Wallis C."/>
            <person name="Fang F."/>
        </authorList>
    </citation>
    <scope>NUCLEOTIDE SEQUENCE [LARGE SCALE GENOMIC DNA]</scope>
    <source>
        <strain evidence="4">M7</strain>
    </source>
</reference>
<accession>A0A1E3RZ58</accession>